<evidence type="ECO:0000259" key="1">
    <source>
        <dbReference type="PROSITE" id="PS51186"/>
    </source>
</evidence>
<dbReference type="CDD" id="cd04301">
    <property type="entry name" value="NAT_SF"/>
    <property type="match status" value="1"/>
</dbReference>
<dbReference type="EMBL" id="PNCK01000006">
    <property type="protein sequence ID" value="TMP46563.1"/>
    <property type="molecule type" value="Genomic_DNA"/>
</dbReference>
<proteinExistence type="predicted"/>
<evidence type="ECO:0000313" key="2">
    <source>
        <dbReference type="EMBL" id="TMP46563.1"/>
    </source>
</evidence>
<dbReference type="SUPFAM" id="SSF55729">
    <property type="entry name" value="Acyl-CoA N-acyltransferases (Nat)"/>
    <property type="match status" value="1"/>
</dbReference>
<sequence>MDITIRKAEINDRSVLNMLWQFYQYHQSAFSLEDLDSDGRYYVDEEYLSSALTNEEDCTVYLVYISNQLAGFATVEPTEIAGKEMPELADIFILPKYRKQGAAKFVVQQLMQIETNHWHVAVYLNDIVALKFWNTLFSKLNIEHVYKVEPAETEGFHEFVVINT</sequence>
<evidence type="ECO:0000313" key="5">
    <source>
        <dbReference type="Proteomes" id="UP000307706"/>
    </source>
</evidence>
<protein>
    <submittedName>
        <fullName evidence="3">Histone acetyltransferase</fullName>
    </submittedName>
</protein>
<feature type="domain" description="N-acetyltransferase" evidence="1">
    <location>
        <begin position="3"/>
        <end position="164"/>
    </location>
</feature>
<dbReference type="PROSITE" id="PS51186">
    <property type="entry name" value="GNAT"/>
    <property type="match status" value="1"/>
</dbReference>
<dbReference type="AlphaFoldDB" id="A0A5S3XPN1"/>
<dbReference type="EMBL" id="PNCL01000068">
    <property type="protein sequence ID" value="TMP57584.1"/>
    <property type="molecule type" value="Genomic_DNA"/>
</dbReference>
<accession>A0A5S3XPN1</accession>
<reference evidence="4 5" key="2">
    <citation type="submission" date="2019-06" db="EMBL/GenBank/DDBJ databases">
        <title>Co-occurence of chitin degradation, pigmentation and bioactivity in marine Pseudoalteromonas.</title>
        <authorList>
            <person name="Sonnenschein E.C."/>
            <person name="Bech P.K."/>
        </authorList>
    </citation>
    <scope>NUCLEOTIDE SEQUENCE [LARGE SCALE GENOMIC DNA]</scope>
    <source>
        <strain evidence="5">S2231</strain>
        <strain evidence="2 4">S2233</strain>
    </source>
</reference>
<dbReference type="OrthoDB" id="8479334at2"/>
<dbReference type="Proteomes" id="UP000305730">
    <property type="component" value="Unassembled WGS sequence"/>
</dbReference>
<keyword evidence="4" id="KW-1185">Reference proteome</keyword>
<reference evidence="3 5" key="1">
    <citation type="submission" date="2017-12" db="EMBL/GenBank/DDBJ databases">
        <authorList>
            <person name="Paulsen S."/>
            <person name="Gram L.K."/>
        </authorList>
    </citation>
    <scope>NUCLEOTIDE SEQUENCE [LARGE SCALE GENOMIC DNA]</scope>
    <source>
        <strain evidence="3 5">S2231</strain>
        <strain evidence="2">S2233</strain>
    </source>
</reference>
<dbReference type="Gene3D" id="3.40.630.30">
    <property type="match status" value="1"/>
</dbReference>
<dbReference type="GO" id="GO:0016747">
    <property type="term" value="F:acyltransferase activity, transferring groups other than amino-acyl groups"/>
    <property type="evidence" value="ECO:0007669"/>
    <property type="project" value="InterPro"/>
</dbReference>
<reference evidence="3" key="3">
    <citation type="submission" date="2019-09" db="EMBL/GenBank/DDBJ databases">
        <title>Co-occurence of chitin degradation, pigmentation and bioactivity in marine Pseudoalteromonas.</title>
        <authorList>
            <person name="Sonnenschein E.C."/>
            <person name="Bech P.K."/>
        </authorList>
    </citation>
    <scope>NUCLEOTIDE SEQUENCE</scope>
    <source>
        <strain evidence="3">S2231</strain>
    </source>
</reference>
<dbReference type="Pfam" id="PF00583">
    <property type="entry name" value="Acetyltransf_1"/>
    <property type="match status" value="1"/>
</dbReference>
<dbReference type="Proteomes" id="UP000307706">
    <property type="component" value="Unassembled WGS sequence"/>
</dbReference>
<evidence type="ECO:0000313" key="4">
    <source>
        <dbReference type="Proteomes" id="UP000305730"/>
    </source>
</evidence>
<keyword evidence="3" id="KW-0808">Transferase</keyword>
<organism evidence="3 5">
    <name type="scientific">Pseudoalteromonas citrea</name>
    <dbReference type="NCBI Taxonomy" id="43655"/>
    <lineage>
        <taxon>Bacteria</taxon>
        <taxon>Pseudomonadati</taxon>
        <taxon>Pseudomonadota</taxon>
        <taxon>Gammaproteobacteria</taxon>
        <taxon>Alteromonadales</taxon>
        <taxon>Pseudoalteromonadaceae</taxon>
        <taxon>Pseudoalteromonas</taxon>
    </lineage>
</organism>
<name>A0A5S3XPN1_9GAMM</name>
<dbReference type="InterPro" id="IPR000182">
    <property type="entry name" value="GNAT_dom"/>
</dbReference>
<dbReference type="InterPro" id="IPR016181">
    <property type="entry name" value="Acyl_CoA_acyltransferase"/>
</dbReference>
<evidence type="ECO:0000313" key="3">
    <source>
        <dbReference type="EMBL" id="TMP57584.1"/>
    </source>
</evidence>
<dbReference type="RefSeq" id="WP_138594436.1">
    <property type="nucleotide sequence ID" value="NZ_PNCK01000006.1"/>
</dbReference>
<comment type="caution">
    <text evidence="3">The sequence shown here is derived from an EMBL/GenBank/DDBJ whole genome shotgun (WGS) entry which is preliminary data.</text>
</comment>
<gene>
    <name evidence="3" type="ORF">CWB96_13270</name>
    <name evidence="2" type="ORF">CWB97_01500</name>
</gene>